<reference evidence="16" key="1">
    <citation type="submission" date="2016-04" db="UniProtKB">
        <authorList>
            <consortium name="WormBaseParasite"/>
        </authorList>
    </citation>
    <scope>IDENTIFICATION</scope>
</reference>
<evidence type="ECO:0000256" key="3">
    <source>
        <dbReference type="ARBA" id="ARBA00022516"/>
    </source>
</evidence>
<evidence type="ECO:0000256" key="5">
    <source>
        <dbReference type="ARBA" id="ARBA00022827"/>
    </source>
</evidence>
<keyword evidence="15" id="KW-1185">Reference proteome</keyword>
<keyword evidence="9 13" id="KW-0520">NAD</keyword>
<dbReference type="WBParaSite" id="SMUV_0000953701-mRNA-1">
    <property type="protein sequence ID" value="SMUV_0000953701-mRNA-1"/>
    <property type="gene ID" value="SMUV_0000953701"/>
</dbReference>
<feature type="binding site" evidence="12">
    <location>
        <position position="79"/>
    </location>
    <ligand>
        <name>FAD</name>
        <dbReference type="ChEBI" id="CHEBI:57692"/>
    </ligand>
</feature>
<dbReference type="SUPFAM" id="SSF63380">
    <property type="entry name" value="Riboflavin synthase domain-like"/>
    <property type="match status" value="1"/>
</dbReference>
<evidence type="ECO:0000259" key="14">
    <source>
        <dbReference type="PROSITE" id="PS51384"/>
    </source>
</evidence>
<keyword evidence="8" id="KW-0756">Sterol biosynthesis</keyword>
<evidence type="ECO:0000256" key="8">
    <source>
        <dbReference type="ARBA" id="ARBA00023011"/>
    </source>
</evidence>
<dbReference type="PROSITE" id="PS51384">
    <property type="entry name" value="FAD_FR"/>
    <property type="match status" value="1"/>
</dbReference>
<dbReference type="InterPro" id="IPR001433">
    <property type="entry name" value="OxRdtase_FAD/NAD-bd"/>
</dbReference>
<dbReference type="PRINTS" id="PR00406">
    <property type="entry name" value="CYTB5RDTASE"/>
</dbReference>
<evidence type="ECO:0000256" key="7">
    <source>
        <dbReference type="ARBA" id="ARBA00023002"/>
    </source>
</evidence>
<dbReference type="PANTHER" id="PTHR19370:SF185">
    <property type="entry name" value="NADH-CYTOCHROME B5 REDUCTASE"/>
    <property type="match status" value="1"/>
</dbReference>
<dbReference type="PRINTS" id="PR00371">
    <property type="entry name" value="FPNCR"/>
</dbReference>
<dbReference type="FunFam" id="3.40.50.80:FF:000005">
    <property type="entry name" value="NADH-cytochrome b5 reductase"/>
    <property type="match status" value="1"/>
</dbReference>
<evidence type="ECO:0000313" key="16">
    <source>
        <dbReference type="WBParaSite" id="SMUV_0000953701-mRNA-1"/>
    </source>
</evidence>
<evidence type="ECO:0000256" key="4">
    <source>
        <dbReference type="ARBA" id="ARBA00022630"/>
    </source>
</evidence>
<dbReference type="STRING" id="451379.A0A0N5AX66"/>
<accession>A0A0N5AX66</accession>
<dbReference type="InterPro" id="IPR008333">
    <property type="entry name" value="Cbr1-like_FAD-bd_dom"/>
</dbReference>
<feature type="binding site" evidence="12">
    <location>
        <position position="62"/>
    </location>
    <ligand>
        <name>FAD</name>
        <dbReference type="ChEBI" id="CHEBI:57692"/>
    </ligand>
</feature>
<feature type="binding site" evidence="12">
    <location>
        <position position="94"/>
    </location>
    <ligand>
        <name>FAD</name>
        <dbReference type="ChEBI" id="CHEBI:57692"/>
    </ligand>
</feature>
<dbReference type="PANTHER" id="PTHR19370">
    <property type="entry name" value="NADH-CYTOCHROME B5 REDUCTASE"/>
    <property type="match status" value="1"/>
</dbReference>
<dbReference type="InterPro" id="IPR017927">
    <property type="entry name" value="FAD-bd_FR_type"/>
</dbReference>
<dbReference type="EC" id="1.6.2.2" evidence="13"/>
<dbReference type="InterPro" id="IPR001834">
    <property type="entry name" value="CBR-like"/>
</dbReference>
<dbReference type="InterPro" id="IPR017938">
    <property type="entry name" value="Riboflavin_synthase-like_b-brl"/>
</dbReference>
<comment type="catalytic activity">
    <reaction evidence="13">
        <text>2 Fe(III)-[cytochrome b5] + NADH = 2 Fe(II)-[cytochrome b5] + NAD(+) + H(+)</text>
        <dbReference type="Rhea" id="RHEA:46680"/>
        <dbReference type="Rhea" id="RHEA-COMP:10438"/>
        <dbReference type="Rhea" id="RHEA-COMP:10439"/>
        <dbReference type="ChEBI" id="CHEBI:15378"/>
        <dbReference type="ChEBI" id="CHEBI:29033"/>
        <dbReference type="ChEBI" id="CHEBI:29034"/>
        <dbReference type="ChEBI" id="CHEBI:57540"/>
        <dbReference type="ChEBI" id="CHEBI:57945"/>
        <dbReference type="EC" id="1.6.2.2"/>
    </reaction>
</comment>
<dbReference type="GO" id="GO:0090524">
    <property type="term" value="F:cytochrome-b5 reductase activity, acting on NADH"/>
    <property type="evidence" value="ECO:0007669"/>
    <property type="project" value="UniProtKB-EC"/>
</dbReference>
<dbReference type="InterPro" id="IPR039261">
    <property type="entry name" value="FNR_nucleotide-bd"/>
</dbReference>
<evidence type="ECO:0000256" key="9">
    <source>
        <dbReference type="ARBA" id="ARBA00023027"/>
    </source>
</evidence>
<feature type="binding site" evidence="12">
    <location>
        <position position="77"/>
    </location>
    <ligand>
        <name>FAD</name>
        <dbReference type="ChEBI" id="CHEBI:57692"/>
    </ligand>
</feature>
<keyword evidence="6" id="KW-0443">Lipid metabolism</keyword>
<feature type="binding site" evidence="12">
    <location>
        <position position="153"/>
    </location>
    <ligand>
        <name>FAD</name>
        <dbReference type="ChEBI" id="CHEBI:57692"/>
    </ligand>
</feature>
<evidence type="ECO:0000256" key="12">
    <source>
        <dbReference type="PIRSR" id="PIRSR601834-1"/>
    </source>
</evidence>
<dbReference type="Gene3D" id="3.40.50.80">
    <property type="entry name" value="Nucleotide-binding domain of ferredoxin-NADP reductase (FNR) module"/>
    <property type="match status" value="1"/>
</dbReference>
<keyword evidence="11" id="KW-0753">Steroid metabolism</keyword>
<evidence type="ECO:0000313" key="15">
    <source>
        <dbReference type="Proteomes" id="UP000046393"/>
    </source>
</evidence>
<sequence>MVTLVNPEAKYSLVLLNKRQICLDTVILRFGLPSESHVLGLSVGQHVNIIAQIGGKLTIRSYTPISPENAKGFVDLLVKVYRANENPKFPLGGKMTQYLDSLNVGDRVDFRGPLGLIVYKGHGNFEVRKGVRDRAVKKHYKKIGMLAGGSGITPMWQIIKAVLSNDTDDTSISLLFANQSEDEILLRDELDELANTYPRKFKVWYTVDQASPDWSYSTGFINAQMIEDHLPSAGNDVAVLMCGPPPMINFACLPSLDKLNYPPENRLIF</sequence>
<dbReference type="Pfam" id="PF00970">
    <property type="entry name" value="FAD_binding_6"/>
    <property type="match status" value="1"/>
</dbReference>
<keyword evidence="4 12" id="KW-0285">Flavoprotein</keyword>
<dbReference type="Pfam" id="PF00175">
    <property type="entry name" value="NAD_binding_1"/>
    <property type="match status" value="1"/>
</dbReference>
<evidence type="ECO:0000256" key="13">
    <source>
        <dbReference type="RuleBase" id="RU361226"/>
    </source>
</evidence>
<feature type="binding site" evidence="12">
    <location>
        <position position="60"/>
    </location>
    <ligand>
        <name>FAD</name>
        <dbReference type="ChEBI" id="CHEBI:57692"/>
    </ligand>
</feature>
<protein>
    <recommendedName>
        <fullName evidence="13">NADH-cytochrome b5 reductase</fullName>
        <ecNumber evidence="13">1.6.2.2</ecNumber>
    </recommendedName>
</protein>
<comment type="similarity">
    <text evidence="2 13">Belongs to the flavoprotein pyridine nucleotide cytochrome reductase family.</text>
</comment>
<dbReference type="GO" id="GO:0005739">
    <property type="term" value="C:mitochondrion"/>
    <property type="evidence" value="ECO:0007669"/>
    <property type="project" value="TreeGrafter"/>
</dbReference>
<evidence type="ECO:0000256" key="1">
    <source>
        <dbReference type="ARBA" id="ARBA00001974"/>
    </source>
</evidence>
<name>A0A0N5AX66_9BILA</name>
<dbReference type="CDD" id="cd06183">
    <property type="entry name" value="cyt_b5_reduct_like"/>
    <property type="match status" value="1"/>
</dbReference>
<proteinExistence type="inferred from homology"/>
<evidence type="ECO:0000256" key="11">
    <source>
        <dbReference type="ARBA" id="ARBA00023221"/>
    </source>
</evidence>
<feature type="binding site" evidence="12">
    <location>
        <position position="95"/>
    </location>
    <ligand>
        <name>FAD</name>
        <dbReference type="ChEBI" id="CHEBI:57692"/>
    </ligand>
</feature>
<keyword evidence="3" id="KW-0444">Lipid biosynthesis</keyword>
<dbReference type="GO" id="GO:0016126">
    <property type="term" value="P:sterol biosynthetic process"/>
    <property type="evidence" value="ECO:0007669"/>
    <property type="project" value="UniProtKB-KW"/>
</dbReference>
<dbReference type="SUPFAM" id="SSF52343">
    <property type="entry name" value="Ferredoxin reductase-like, C-terminal NADP-linked domain"/>
    <property type="match status" value="1"/>
</dbReference>
<dbReference type="AlphaFoldDB" id="A0A0N5AX66"/>
<keyword evidence="5 12" id="KW-0274">FAD</keyword>
<evidence type="ECO:0000256" key="2">
    <source>
        <dbReference type="ARBA" id="ARBA00006105"/>
    </source>
</evidence>
<dbReference type="FunFam" id="2.40.30.10:FF:000021">
    <property type="entry name" value="NADH-cytochrome b5 reductase"/>
    <property type="match status" value="1"/>
</dbReference>
<comment type="cofactor">
    <cofactor evidence="1 12 13">
        <name>FAD</name>
        <dbReference type="ChEBI" id="CHEBI:57692"/>
    </cofactor>
</comment>
<keyword evidence="7 13" id="KW-0560">Oxidoreductase</keyword>
<dbReference type="Gene3D" id="2.40.30.10">
    <property type="entry name" value="Translation factors"/>
    <property type="match status" value="1"/>
</dbReference>
<organism evidence="15 16">
    <name type="scientific">Syphacia muris</name>
    <dbReference type="NCBI Taxonomy" id="451379"/>
    <lineage>
        <taxon>Eukaryota</taxon>
        <taxon>Metazoa</taxon>
        <taxon>Ecdysozoa</taxon>
        <taxon>Nematoda</taxon>
        <taxon>Chromadorea</taxon>
        <taxon>Rhabditida</taxon>
        <taxon>Spirurina</taxon>
        <taxon>Oxyuridomorpha</taxon>
        <taxon>Oxyuroidea</taxon>
        <taxon>Oxyuridae</taxon>
        <taxon>Syphacia</taxon>
    </lineage>
</organism>
<dbReference type="GO" id="GO:0071949">
    <property type="term" value="F:FAD binding"/>
    <property type="evidence" value="ECO:0007669"/>
    <property type="project" value="TreeGrafter"/>
</dbReference>
<evidence type="ECO:0000256" key="6">
    <source>
        <dbReference type="ARBA" id="ARBA00022955"/>
    </source>
</evidence>
<evidence type="ECO:0000256" key="10">
    <source>
        <dbReference type="ARBA" id="ARBA00023166"/>
    </source>
</evidence>
<dbReference type="Proteomes" id="UP000046393">
    <property type="component" value="Unplaced"/>
</dbReference>
<keyword evidence="6" id="KW-0752">Steroid biosynthesis</keyword>
<keyword evidence="10" id="KW-1207">Sterol metabolism</keyword>
<dbReference type="InterPro" id="IPR001709">
    <property type="entry name" value="Flavoprot_Pyr_Nucl_cyt_Rdtase"/>
</dbReference>
<feature type="domain" description="FAD-binding FR-type" evidence="14">
    <location>
        <begin position="8"/>
        <end position="120"/>
    </location>
</feature>